<dbReference type="InterPro" id="IPR010368">
    <property type="entry name" value="Com_YlbF"/>
</dbReference>
<comment type="caution">
    <text evidence="1">The sequence shown here is derived from an EMBL/GenBank/DDBJ whole genome shotgun (WGS) entry which is preliminary data.</text>
</comment>
<dbReference type="Proteomes" id="UP000095255">
    <property type="component" value="Unassembled WGS sequence"/>
</dbReference>
<organism evidence="1 2">
    <name type="scientific">Desulfuribacillus stibiiarsenatis</name>
    <dbReference type="NCBI Taxonomy" id="1390249"/>
    <lineage>
        <taxon>Bacteria</taxon>
        <taxon>Bacillati</taxon>
        <taxon>Bacillota</taxon>
        <taxon>Desulfuribacillia</taxon>
        <taxon>Desulfuribacillales</taxon>
        <taxon>Desulfuribacillaceae</taxon>
        <taxon>Desulfuribacillus</taxon>
    </lineage>
</organism>
<dbReference type="InterPro" id="IPR023378">
    <property type="entry name" value="YheA/YmcA-like_dom_sf"/>
</dbReference>
<sequence>MSNDSIETVAILDEVEQLAKKLSNVEFIQRYKRVEELVNQHDTIQKLLKDLKNAQYASIDSVQKQSVIDHLYKQLMDNPLFSEYMELQEQVENFLKDTIYIFTKTISPNISINEKSSGGCGGGCGGCH</sequence>
<accession>A0A1E5L4B8</accession>
<dbReference type="OrthoDB" id="411339at2"/>
<evidence type="ECO:0000313" key="2">
    <source>
        <dbReference type="Proteomes" id="UP000095255"/>
    </source>
</evidence>
<gene>
    <name evidence="1" type="ORF">BHU72_08115</name>
</gene>
<dbReference type="Pfam" id="PF06133">
    <property type="entry name" value="Com_YlbF"/>
    <property type="match status" value="1"/>
</dbReference>
<dbReference type="AlphaFoldDB" id="A0A1E5L4B8"/>
<evidence type="ECO:0008006" key="3">
    <source>
        <dbReference type="Google" id="ProtNLM"/>
    </source>
</evidence>
<dbReference type="Gene3D" id="1.20.1500.10">
    <property type="entry name" value="YheA/YmcA-like"/>
    <property type="match status" value="1"/>
</dbReference>
<proteinExistence type="predicted"/>
<dbReference type="RefSeq" id="WP_069702888.1">
    <property type="nucleotide sequence ID" value="NZ_MJAT01000036.1"/>
</dbReference>
<dbReference type="STRING" id="1390249.BHU72_08115"/>
<reference evidence="1 2" key="1">
    <citation type="submission" date="2016-09" db="EMBL/GenBank/DDBJ databases">
        <title>Desulfuribacillus arsenicus sp. nov., an obligately anaerobic, dissimilatory arsenic- and antimonate-reducing bacterium isolated from anoxic sediments.</title>
        <authorList>
            <person name="Abin C.A."/>
            <person name="Hollibaugh J.T."/>
        </authorList>
    </citation>
    <scope>NUCLEOTIDE SEQUENCE [LARGE SCALE GENOMIC DNA]</scope>
    <source>
        <strain evidence="1 2">MLFW-2</strain>
    </source>
</reference>
<protein>
    <recommendedName>
        <fullName evidence="3">YlbF family regulator</fullName>
    </recommendedName>
</protein>
<keyword evidence="2" id="KW-1185">Reference proteome</keyword>
<dbReference type="EMBL" id="MJAT01000036">
    <property type="protein sequence ID" value="OEH84789.1"/>
    <property type="molecule type" value="Genomic_DNA"/>
</dbReference>
<evidence type="ECO:0000313" key="1">
    <source>
        <dbReference type="EMBL" id="OEH84789.1"/>
    </source>
</evidence>
<dbReference type="SUPFAM" id="SSF158622">
    <property type="entry name" value="YheA/YmcA-like"/>
    <property type="match status" value="1"/>
</dbReference>
<name>A0A1E5L4B8_9FIRM</name>